<dbReference type="AlphaFoldDB" id="A0A0U4WUZ8"/>
<dbReference type="GO" id="GO:0003677">
    <property type="term" value="F:DNA binding"/>
    <property type="evidence" value="ECO:0007669"/>
    <property type="project" value="UniProtKB-KW"/>
</dbReference>
<dbReference type="InterPro" id="IPR007409">
    <property type="entry name" value="Restrct_endonuc_type1_HsdR_N"/>
</dbReference>
<comment type="similarity">
    <text evidence="2 11">Belongs to the HsdR family.</text>
</comment>
<feature type="domain" description="Helicase ATP-binding" evidence="12">
    <location>
        <begin position="285"/>
        <end position="464"/>
    </location>
</feature>
<dbReference type="REBASE" id="135598">
    <property type="entry name" value="Mal309ORF802P"/>
</dbReference>
<sequence length="1041" mass="115065">MSGIPTEADFEELVLNELRSAGWAVQHGPEIDPESEHPERGDYREVVLAPRLRAAVARLNPQLDADEVDEVVKTVVRPESQVVMSENWREYQLLTQGVPAETRDAEGNPRTVRARLIDWADAATNDLVAVNQFSIVSASGAKRRPDVVLFVNGLPLVLIELKRAGNQGSSLKGAFNQVKTYVNDIPDLFAFVQFAVISDGVQARAGAFTAAWEHYAPWKTIEGELAPAFLPEYQVLVQGMLQPARLLDLVSTFTVFLGDAGSFVRFGAKYHQFWAVNKAVFATVEAVEGDGRAGVVWHTQGSGKSYEMLWYAGKVMRHPAMENPTVVVLTDRNDLDDQLFDDTFAAALPGAPLPEKPVQAGSRAELKTLLSGRASGGIIFSTIQKFGISREEKDAGTSFPLLSDRSNIVVIVDEAHRSNYDFIDGFARHLRDGLPNATFIGFTGTPIESSDKSTKNVFGDYIDTYDLTQAVEDGATVKVFYEPRLARVELPAQAMGEIDSAFRDATSMSEEDARERLKSKWAKVEAIVGSDKRMAELAADLVQHWEQRREAQVGKAMVVTMSRRIAASLYDAIAKLRPDWVTDDDATGRIKVVITGSAADDQTLQPHIRSKEALRALKARAKDSNDELELVIVRDMWLTGFDSPSMHTMYVDKPMRGANLMQAIARVNRTFRDKPAGLVVDYLGIAEDLKSALSEYTQRDQENQELGQDVRAEAVPGMLSTHHVVDTILHDYKWREGLAAGGPKAFIDTLTGTIEFLLKAHVDGDCTGEALCLKHRFLTQASKFVRLYTICAGTPEAEQLKGDAAFFEAVRGQISKMEGGDRRENPDAELDTAIRQIVSDAMTGVGVIDIYAEAGLSKPDLSLIDDEFIERFKTSDRKNLQLEMLRRLLSQEITRISKRNIVASKQFSEMLSESLLRYQNRTLDSAQVIAALADLARQMTAEANRAEKLGLTTDELAFYDAIRTNDSAVIELGDDTLKAIAHDLVEIVRRDAKTDWAVKEQVRAKLRATIKRLLRKYGYPPDQAEGATALVLQQAEAVAAA</sequence>
<dbReference type="Pfam" id="PF18766">
    <property type="entry name" value="SWI2_SNF2"/>
    <property type="match status" value="1"/>
</dbReference>
<dbReference type="GO" id="GO:0009035">
    <property type="term" value="F:type I site-specific deoxyribonuclease activity"/>
    <property type="evidence" value="ECO:0007669"/>
    <property type="project" value="UniProtKB-EC"/>
</dbReference>
<reference evidence="13 14" key="2">
    <citation type="submission" date="2016-01" db="EMBL/GenBank/DDBJ databases">
        <title>Microcella alkaliphila JAM AC0309 whole genome shotgun sequence.</title>
        <authorList>
            <person name="Kurata A."/>
            <person name="Hirose Y."/>
            <person name="Kishimoto N."/>
            <person name="Kobayashi T."/>
        </authorList>
    </citation>
    <scope>NUCLEOTIDE SEQUENCE [LARGE SCALE GENOMIC DNA]</scope>
    <source>
        <strain evidence="13 14">JAM AC0309</strain>
    </source>
</reference>
<dbReference type="InterPro" id="IPR004473">
    <property type="entry name" value="Restrct_endonuc_typeI_HsdR"/>
</dbReference>
<keyword evidence="10 11" id="KW-0238">DNA-binding</keyword>
<dbReference type="CDD" id="cd18030">
    <property type="entry name" value="DEXHc_RE_I_HsdR"/>
    <property type="match status" value="1"/>
</dbReference>
<evidence type="ECO:0000256" key="1">
    <source>
        <dbReference type="ARBA" id="ARBA00000851"/>
    </source>
</evidence>
<keyword evidence="4" id="KW-0540">Nuclease</keyword>
<dbReference type="EC" id="3.1.21.3" evidence="11"/>
<dbReference type="InterPro" id="IPR051268">
    <property type="entry name" value="Type-I_R_enzyme_R_subunit"/>
</dbReference>
<accession>A0A0U4WUZ8</accession>
<dbReference type="KEGG" id="malk:MalAC0309_0805"/>
<dbReference type="PANTHER" id="PTHR30195">
    <property type="entry name" value="TYPE I SITE-SPECIFIC DEOXYRIBONUCLEASE PROTEIN SUBUNIT M AND R"/>
    <property type="match status" value="1"/>
</dbReference>
<dbReference type="InterPro" id="IPR021810">
    <property type="entry name" value="T1RH-like_C"/>
</dbReference>
<organism evidence="13 14">
    <name type="scientific">Microcella alkaliphila</name>
    <dbReference type="NCBI Taxonomy" id="279828"/>
    <lineage>
        <taxon>Bacteria</taxon>
        <taxon>Bacillati</taxon>
        <taxon>Actinomycetota</taxon>
        <taxon>Actinomycetes</taxon>
        <taxon>Micrococcales</taxon>
        <taxon>Microbacteriaceae</taxon>
        <taxon>Microcella</taxon>
    </lineage>
</organism>
<keyword evidence="7" id="KW-0255">Endonuclease</keyword>
<evidence type="ECO:0000256" key="4">
    <source>
        <dbReference type="ARBA" id="ARBA00022722"/>
    </source>
</evidence>
<dbReference type="PROSITE" id="PS51192">
    <property type="entry name" value="HELICASE_ATP_BIND_1"/>
    <property type="match status" value="1"/>
</dbReference>
<dbReference type="Pfam" id="PF11867">
    <property type="entry name" value="T1RH-like_C"/>
    <property type="match status" value="1"/>
</dbReference>
<comment type="function">
    <text evidence="11">Subunit R is required for both nuclease and ATPase activities, but not for modification.</text>
</comment>
<dbReference type="NCBIfam" id="TIGR00348">
    <property type="entry name" value="hsdR"/>
    <property type="match status" value="1"/>
</dbReference>
<dbReference type="InterPro" id="IPR014001">
    <property type="entry name" value="Helicase_ATP-bd"/>
</dbReference>
<dbReference type="GO" id="GO:0009307">
    <property type="term" value="P:DNA restriction-modification system"/>
    <property type="evidence" value="ECO:0007669"/>
    <property type="project" value="UniProtKB-KW"/>
</dbReference>
<keyword evidence="5 11" id="KW-0547">Nucleotide-binding</keyword>
<dbReference type="Pfam" id="PF04313">
    <property type="entry name" value="HSDR_N"/>
    <property type="match status" value="1"/>
</dbReference>
<comment type="catalytic activity">
    <reaction evidence="1 11">
        <text>Endonucleolytic cleavage of DNA to give random double-stranded fragments with terminal 5'-phosphates, ATP is simultaneously hydrolyzed.</text>
        <dbReference type="EC" id="3.1.21.3"/>
    </reaction>
</comment>
<evidence type="ECO:0000256" key="11">
    <source>
        <dbReference type="RuleBase" id="RU364115"/>
    </source>
</evidence>
<protein>
    <recommendedName>
        <fullName evidence="11">Type I restriction enzyme endonuclease subunit</fullName>
        <shortName evidence="11">R protein</shortName>
        <ecNumber evidence="11">3.1.21.3</ecNumber>
    </recommendedName>
</protein>
<keyword evidence="9 11" id="KW-0067">ATP-binding</keyword>
<evidence type="ECO:0000256" key="10">
    <source>
        <dbReference type="ARBA" id="ARBA00023125"/>
    </source>
</evidence>
<evidence type="ECO:0000313" key="13">
    <source>
        <dbReference type="EMBL" id="BAU31672.1"/>
    </source>
</evidence>
<reference evidence="14" key="1">
    <citation type="submission" date="2015-12" db="EMBL/GenBank/DDBJ databases">
        <authorList>
            <person name="Shamseldin A."/>
            <person name="Moawad H."/>
            <person name="Abd El-Rahim W.M."/>
            <person name="Sadowsky M.J."/>
        </authorList>
    </citation>
    <scope>NUCLEOTIDE SEQUENCE [LARGE SCALE GENOMIC DNA]</scope>
    <source>
        <strain evidence="14">JAM AC0309</strain>
    </source>
</reference>
<dbReference type="EMBL" id="AP017315">
    <property type="protein sequence ID" value="BAU31672.1"/>
    <property type="molecule type" value="Genomic_DNA"/>
</dbReference>
<gene>
    <name evidence="13" type="primary">hsdR</name>
    <name evidence="13" type="ORF">MalAC0309_0805</name>
</gene>
<dbReference type="SMART" id="SM00487">
    <property type="entry name" value="DEXDc"/>
    <property type="match status" value="1"/>
</dbReference>
<comment type="subunit">
    <text evidence="3 11">The type I restriction/modification system is composed of three polypeptides R, M and S.</text>
</comment>
<evidence type="ECO:0000256" key="7">
    <source>
        <dbReference type="ARBA" id="ARBA00022759"/>
    </source>
</evidence>
<evidence type="ECO:0000259" key="12">
    <source>
        <dbReference type="PROSITE" id="PS51192"/>
    </source>
</evidence>
<name>A0A0U4WUZ8_9MICO</name>
<evidence type="ECO:0000313" key="14">
    <source>
        <dbReference type="Proteomes" id="UP000218965"/>
    </source>
</evidence>
<dbReference type="Gene3D" id="3.40.50.300">
    <property type="entry name" value="P-loop containing nucleotide triphosphate hydrolases"/>
    <property type="match status" value="2"/>
</dbReference>
<dbReference type="RefSeq" id="WP_197702251.1">
    <property type="nucleotide sequence ID" value="NZ_AP017315.1"/>
</dbReference>
<evidence type="ECO:0000256" key="8">
    <source>
        <dbReference type="ARBA" id="ARBA00022801"/>
    </source>
</evidence>
<dbReference type="PANTHER" id="PTHR30195:SF15">
    <property type="entry name" value="TYPE I RESTRICTION ENZYME HINDI ENDONUCLEASE SUBUNIT"/>
    <property type="match status" value="1"/>
</dbReference>
<keyword evidence="8 11" id="KW-0378">Hydrolase</keyword>
<evidence type="ECO:0000256" key="5">
    <source>
        <dbReference type="ARBA" id="ARBA00022741"/>
    </source>
</evidence>
<evidence type="ECO:0000256" key="2">
    <source>
        <dbReference type="ARBA" id="ARBA00008598"/>
    </source>
</evidence>
<evidence type="ECO:0000256" key="6">
    <source>
        <dbReference type="ARBA" id="ARBA00022747"/>
    </source>
</evidence>
<keyword evidence="6 11" id="KW-0680">Restriction system</keyword>
<dbReference type="Gene3D" id="3.90.1570.50">
    <property type="match status" value="1"/>
</dbReference>
<evidence type="ECO:0000256" key="9">
    <source>
        <dbReference type="ARBA" id="ARBA00022840"/>
    </source>
</evidence>
<evidence type="ECO:0000256" key="3">
    <source>
        <dbReference type="ARBA" id="ARBA00011296"/>
    </source>
</evidence>
<dbReference type="InterPro" id="IPR055180">
    <property type="entry name" value="HsdR_RecA-like_helicase_dom_2"/>
</dbReference>
<dbReference type="InterPro" id="IPR027417">
    <property type="entry name" value="P-loop_NTPase"/>
</dbReference>
<dbReference type="SUPFAM" id="SSF52540">
    <property type="entry name" value="P-loop containing nucleoside triphosphate hydrolases"/>
    <property type="match status" value="1"/>
</dbReference>
<dbReference type="GO" id="GO:0005524">
    <property type="term" value="F:ATP binding"/>
    <property type="evidence" value="ECO:0007669"/>
    <property type="project" value="UniProtKB-KW"/>
</dbReference>
<dbReference type="CDD" id="cd18800">
    <property type="entry name" value="SF2_C_EcoR124I-like"/>
    <property type="match status" value="1"/>
</dbReference>
<dbReference type="Pfam" id="PF22679">
    <property type="entry name" value="T1R_D3-like"/>
    <property type="match status" value="1"/>
</dbReference>
<dbReference type="Proteomes" id="UP000218965">
    <property type="component" value="Chromosome"/>
</dbReference>
<dbReference type="InterPro" id="IPR040980">
    <property type="entry name" value="SWI2_SNF2"/>
</dbReference>
<proteinExistence type="inferred from homology"/>
<dbReference type="CDD" id="cd22332">
    <property type="entry name" value="HsdR_N"/>
    <property type="match status" value="1"/>
</dbReference>